<evidence type="ECO:0000313" key="7">
    <source>
        <dbReference type="EMBL" id="MFC4671195.1"/>
    </source>
</evidence>
<accession>A0ABV9KMM2</accession>
<dbReference type="InterPro" id="IPR000847">
    <property type="entry name" value="LysR_HTH_N"/>
</dbReference>
<keyword evidence="4" id="KW-0804">Transcription</keyword>
<dbReference type="RefSeq" id="WP_380721376.1">
    <property type="nucleotide sequence ID" value="NZ_JBHSGI010000033.1"/>
</dbReference>
<dbReference type="EMBL" id="JBHSGI010000033">
    <property type="protein sequence ID" value="MFC4671195.1"/>
    <property type="molecule type" value="Genomic_DNA"/>
</dbReference>
<dbReference type="InterPro" id="IPR036388">
    <property type="entry name" value="WH-like_DNA-bd_sf"/>
</dbReference>
<dbReference type="Pfam" id="PF00126">
    <property type="entry name" value="HTH_1"/>
    <property type="match status" value="1"/>
</dbReference>
<keyword evidence="8" id="KW-1185">Reference proteome</keyword>
<feature type="domain" description="HTH lysR-type" evidence="6">
    <location>
        <begin position="12"/>
        <end position="69"/>
    </location>
</feature>
<dbReference type="SUPFAM" id="SSF46785">
    <property type="entry name" value="Winged helix' DNA-binding domain"/>
    <property type="match status" value="1"/>
</dbReference>
<dbReference type="InterPro" id="IPR050389">
    <property type="entry name" value="LysR-type_TF"/>
</dbReference>
<dbReference type="InterPro" id="IPR036390">
    <property type="entry name" value="WH_DNA-bd_sf"/>
</dbReference>
<comment type="similarity">
    <text evidence="1">Belongs to the LysR transcriptional regulatory family.</text>
</comment>
<keyword evidence="2" id="KW-0805">Transcription regulation</keyword>
<organism evidence="7 8">
    <name type="scientific">Seohaeicola nanhaiensis</name>
    <dbReference type="NCBI Taxonomy" id="1387282"/>
    <lineage>
        <taxon>Bacteria</taxon>
        <taxon>Pseudomonadati</taxon>
        <taxon>Pseudomonadota</taxon>
        <taxon>Alphaproteobacteria</taxon>
        <taxon>Rhodobacterales</taxon>
        <taxon>Roseobacteraceae</taxon>
        <taxon>Seohaeicola</taxon>
    </lineage>
</organism>
<dbReference type="PANTHER" id="PTHR30118:SF15">
    <property type="entry name" value="TRANSCRIPTIONAL REGULATORY PROTEIN"/>
    <property type="match status" value="1"/>
</dbReference>
<dbReference type="InterPro" id="IPR005119">
    <property type="entry name" value="LysR_subst-bd"/>
</dbReference>
<evidence type="ECO:0000256" key="1">
    <source>
        <dbReference type="ARBA" id="ARBA00009437"/>
    </source>
</evidence>
<evidence type="ECO:0000256" key="5">
    <source>
        <dbReference type="SAM" id="MobiDB-lite"/>
    </source>
</evidence>
<keyword evidence="3" id="KW-0238">DNA-binding</keyword>
<evidence type="ECO:0000256" key="3">
    <source>
        <dbReference type="ARBA" id="ARBA00023125"/>
    </source>
</evidence>
<dbReference type="CDD" id="cd08417">
    <property type="entry name" value="PBP2_Nitroaromatics_like"/>
    <property type="match status" value="1"/>
</dbReference>
<dbReference type="PROSITE" id="PS50931">
    <property type="entry name" value="HTH_LYSR"/>
    <property type="match status" value="1"/>
</dbReference>
<dbReference type="SUPFAM" id="SSF53850">
    <property type="entry name" value="Periplasmic binding protein-like II"/>
    <property type="match status" value="1"/>
</dbReference>
<feature type="region of interest" description="Disordered" evidence="5">
    <location>
        <begin position="322"/>
        <end position="341"/>
    </location>
</feature>
<reference evidence="8" key="1">
    <citation type="journal article" date="2019" name="Int. J. Syst. Evol. Microbiol.">
        <title>The Global Catalogue of Microorganisms (GCM) 10K type strain sequencing project: providing services to taxonomists for standard genome sequencing and annotation.</title>
        <authorList>
            <consortium name="The Broad Institute Genomics Platform"/>
            <consortium name="The Broad Institute Genome Sequencing Center for Infectious Disease"/>
            <person name="Wu L."/>
            <person name="Ma J."/>
        </authorList>
    </citation>
    <scope>NUCLEOTIDE SEQUENCE [LARGE SCALE GENOMIC DNA]</scope>
    <source>
        <strain evidence="8">CGMCC 4.7283</strain>
    </source>
</reference>
<dbReference type="Proteomes" id="UP001595973">
    <property type="component" value="Unassembled WGS sequence"/>
</dbReference>
<dbReference type="Pfam" id="PF03466">
    <property type="entry name" value="LysR_substrate"/>
    <property type="match status" value="1"/>
</dbReference>
<evidence type="ECO:0000313" key="8">
    <source>
        <dbReference type="Proteomes" id="UP001595973"/>
    </source>
</evidence>
<gene>
    <name evidence="7" type="ORF">ACFO5X_21775</name>
</gene>
<evidence type="ECO:0000256" key="4">
    <source>
        <dbReference type="ARBA" id="ARBA00023163"/>
    </source>
</evidence>
<comment type="caution">
    <text evidence="7">The sequence shown here is derived from an EMBL/GenBank/DDBJ whole genome shotgun (WGS) entry which is preliminary data.</text>
</comment>
<protein>
    <submittedName>
        <fullName evidence="7">LysR substrate-binding domain-containing protein</fullName>
    </submittedName>
</protein>
<dbReference type="Gene3D" id="1.10.10.10">
    <property type="entry name" value="Winged helix-like DNA-binding domain superfamily/Winged helix DNA-binding domain"/>
    <property type="match status" value="1"/>
</dbReference>
<evidence type="ECO:0000256" key="2">
    <source>
        <dbReference type="ARBA" id="ARBA00023015"/>
    </source>
</evidence>
<dbReference type="InterPro" id="IPR037402">
    <property type="entry name" value="YidZ_PBP2"/>
</dbReference>
<name>A0ABV9KMM2_9RHOB</name>
<dbReference type="Gene3D" id="3.40.190.10">
    <property type="entry name" value="Periplasmic binding protein-like II"/>
    <property type="match status" value="2"/>
</dbReference>
<evidence type="ECO:0000259" key="6">
    <source>
        <dbReference type="PROSITE" id="PS50931"/>
    </source>
</evidence>
<dbReference type="PANTHER" id="PTHR30118">
    <property type="entry name" value="HTH-TYPE TRANSCRIPTIONAL REGULATOR LEUO-RELATED"/>
    <property type="match status" value="1"/>
</dbReference>
<sequence>MIIIDAMNFAAFDLNLLRVLDALLAEGSTVRAGARVGLSQPAVSAALGRLRHALNDPLFIRQGQKMVPTDYARTLAQPLRDTLDDLAALLSGPQHFDPAQANETFRISGSDFFAEMLMPQLAERLSRIAPGVRMQLVDLVPDNYVQSLENRKVDLALIPRPEDWPSWVEWQPLFRSDFAVIARSGHPRLAGAGLSPGGTVPMDLFCDLGHILFSPEGKLNAMGDAALAAVGRKRRVVMTMPVFFGVARAVAESDHIALLPGQLALKLARPLGLDVFWPPMVVPTPLIGMVWQKRLTSAPAHRWMRGEIAALLEPLDYAIAPGGPRPAPVQGNPQGGPQEAT</sequence>
<proteinExistence type="inferred from homology"/>